<dbReference type="InterPro" id="IPR050591">
    <property type="entry name" value="GSK-3"/>
</dbReference>
<proteinExistence type="inferred from homology"/>
<sequence length="101" mass="11364">MAKCCVLICVLSGVFYQTPYCFLLLLQLLVQLKLPFNLRINIRYYRAPELIFGATEYTTDIDICSAGRVLAELLLGQPLFASESGVDQVVEIIKVPFSPKF</sequence>
<dbReference type="InterPro" id="IPR000719">
    <property type="entry name" value="Prot_kinase_dom"/>
</dbReference>
<organism evidence="8 9">
    <name type="scientific">Gossypium mustelinum</name>
    <name type="common">Cotton</name>
    <name type="synonym">Gossypium caicoense</name>
    <dbReference type="NCBI Taxonomy" id="34275"/>
    <lineage>
        <taxon>Eukaryota</taxon>
        <taxon>Viridiplantae</taxon>
        <taxon>Streptophyta</taxon>
        <taxon>Embryophyta</taxon>
        <taxon>Tracheophyta</taxon>
        <taxon>Spermatophyta</taxon>
        <taxon>Magnoliopsida</taxon>
        <taxon>eudicotyledons</taxon>
        <taxon>Gunneridae</taxon>
        <taxon>Pentapetalae</taxon>
        <taxon>rosids</taxon>
        <taxon>malvids</taxon>
        <taxon>Malvales</taxon>
        <taxon>Malvaceae</taxon>
        <taxon>Malvoideae</taxon>
        <taxon>Gossypium</taxon>
    </lineage>
</organism>
<keyword evidence="9" id="KW-1185">Reference proteome</keyword>
<dbReference type="AlphaFoldDB" id="A0A5D2UG74"/>
<dbReference type="Pfam" id="PF00069">
    <property type="entry name" value="Pkinase"/>
    <property type="match status" value="1"/>
</dbReference>
<evidence type="ECO:0000313" key="8">
    <source>
        <dbReference type="EMBL" id="TYI76591.1"/>
    </source>
</evidence>
<dbReference type="GO" id="GO:0005634">
    <property type="term" value="C:nucleus"/>
    <property type="evidence" value="ECO:0007669"/>
    <property type="project" value="TreeGrafter"/>
</dbReference>
<feature type="domain" description="Protein kinase" evidence="7">
    <location>
        <begin position="1"/>
        <end position="101"/>
    </location>
</feature>
<dbReference type="GO" id="GO:0005524">
    <property type="term" value="F:ATP binding"/>
    <property type="evidence" value="ECO:0007669"/>
    <property type="project" value="UniProtKB-KW"/>
</dbReference>
<dbReference type="SUPFAM" id="SSF56112">
    <property type="entry name" value="Protein kinase-like (PK-like)"/>
    <property type="match status" value="1"/>
</dbReference>
<accession>A0A5D2UG74</accession>
<evidence type="ECO:0000256" key="2">
    <source>
        <dbReference type="ARBA" id="ARBA00022527"/>
    </source>
</evidence>
<dbReference type="InterPro" id="IPR011009">
    <property type="entry name" value="Kinase-like_dom_sf"/>
</dbReference>
<keyword evidence="3" id="KW-0808">Transferase</keyword>
<evidence type="ECO:0000256" key="3">
    <source>
        <dbReference type="ARBA" id="ARBA00022679"/>
    </source>
</evidence>
<gene>
    <name evidence="8" type="ORF">E1A91_D06G086900v1</name>
</gene>
<evidence type="ECO:0000256" key="5">
    <source>
        <dbReference type="ARBA" id="ARBA00022777"/>
    </source>
</evidence>
<evidence type="ECO:0000256" key="4">
    <source>
        <dbReference type="ARBA" id="ARBA00022741"/>
    </source>
</evidence>
<evidence type="ECO:0000256" key="6">
    <source>
        <dbReference type="ARBA" id="ARBA00022840"/>
    </source>
</evidence>
<keyword evidence="4" id="KW-0547">Nucleotide-binding</keyword>
<keyword evidence="2" id="KW-0723">Serine/threonine-protein kinase</keyword>
<dbReference type="GO" id="GO:0005737">
    <property type="term" value="C:cytoplasm"/>
    <property type="evidence" value="ECO:0007669"/>
    <property type="project" value="TreeGrafter"/>
</dbReference>
<reference evidence="8 9" key="1">
    <citation type="submission" date="2019-07" db="EMBL/GenBank/DDBJ databases">
        <title>WGS assembly of Gossypium mustelinum.</title>
        <authorList>
            <person name="Chen Z.J."/>
            <person name="Sreedasyam A."/>
            <person name="Ando A."/>
            <person name="Song Q."/>
            <person name="De L."/>
            <person name="Hulse-Kemp A."/>
            <person name="Ding M."/>
            <person name="Ye W."/>
            <person name="Kirkbride R."/>
            <person name="Jenkins J."/>
            <person name="Plott C."/>
            <person name="Lovell J."/>
            <person name="Lin Y.-M."/>
            <person name="Vaughn R."/>
            <person name="Liu B."/>
            <person name="Li W."/>
            <person name="Simpson S."/>
            <person name="Scheffler B."/>
            <person name="Saski C."/>
            <person name="Grover C."/>
            <person name="Hu G."/>
            <person name="Conover J."/>
            <person name="Carlson J."/>
            <person name="Shu S."/>
            <person name="Boston L."/>
            <person name="Williams M."/>
            <person name="Peterson D."/>
            <person name="Mcgee K."/>
            <person name="Jones D."/>
            <person name="Wendel J."/>
            <person name="Stelly D."/>
            <person name="Grimwood J."/>
            <person name="Schmutz J."/>
        </authorList>
    </citation>
    <scope>NUCLEOTIDE SEQUENCE [LARGE SCALE GENOMIC DNA]</scope>
    <source>
        <strain evidence="8">1408120.09</strain>
    </source>
</reference>
<dbReference type="PANTHER" id="PTHR24057:SF0">
    <property type="entry name" value="PROTEIN KINASE SHAGGY-RELATED"/>
    <property type="match status" value="1"/>
</dbReference>
<dbReference type="PROSITE" id="PS50011">
    <property type="entry name" value="PROTEIN_KINASE_DOM"/>
    <property type="match status" value="1"/>
</dbReference>
<dbReference type="EMBL" id="CM017654">
    <property type="protein sequence ID" value="TYI76591.1"/>
    <property type="molecule type" value="Genomic_DNA"/>
</dbReference>
<dbReference type="GO" id="GO:0004674">
    <property type="term" value="F:protein serine/threonine kinase activity"/>
    <property type="evidence" value="ECO:0007669"/>
    <property type="project" value="UniProtKB-KW"/>
</dbReference>
<evidence type="ECO:0000259" key="7">
    <source>
        <dbReference type="PROSITE" id="PS50011"/>
    </source>
</evidence>
<keyword evidence="6" id="KW-0067">ATP-binding</keyword>
<protein>
    <recommendedName>
        <fullName evidence="7">Protein kinase domain-containing protein</fullName>
    </recommendedName>
</protein>
<comment type="similarity">
    <text evidence="1">Belongs to the protein kinase superfamily. CMGC Ser/Thr protein kinase family. GSK-3 subfamily.</text>
</comment>
<keyword evidence="5" id="KW-0418">Kinase</keyword>
<evidence type="ECO:0000256" key="1">
    <source>
        <dbReference type="ARBA" id="ARBA00005527"/>
    </source>
</evidence>
<dbReference type="PANTHER" id="PTHR24057">
    <property type="entry name" value="GLYCOGEN SYNTHASE KINASE-3 ALPHA"/>
    <property type="match status" value="1"/>
</dbReference>
<dbReference type="Gene3D" id="1.10.510.10">
    <property type="entry name" value="Transferase(Phosphotransferase) domain 1"/>
    <property type="match status" value="1"/>
</dbReference>
<name>A0A5D2UG74_GOSMU</name>
<dbReference type="Proteomes" id="UP000323597">
    <property type="component" value="Chromosome D06"/>
</dbReference>
<evidence type="ECO:0000313" key="9">
    <source>
        <dbReference type="Proteomes" id="UP000323597"/>
    </source>
</evidence>
<dbReference type="GO" id="GO:0007165">
    <property type="term" value="P:signal transduction"/>
    <property type="evidence" value="ECO:0007669"/>
    <property type="project" value="TreeGrafter"/>
</dbReference>
<dbReference type="GO" id="GO:0030154">
    <property type="term" value="P:cell differentiation"/>
    <property type="evidence" value="ECO:0007669"/>
    <property type="project" value="TreeGrafter"/>
</dbReference>